<keyword evidence="21" id="KW-1185">Reference proteome</keyword>
<dbReference type="GO" id="GO:0016887">
    <property type="term" value="F:ATP hydrolysis activity"/>
    <property type="evidence" value="ECO:0007669"/>
    <property type="project" value="TreeGrafter"/>
</dbReference>
<reference evidence="20" key="1">
    <citation type="journal article" date="2023" name="Plant J.">
        <title>The genome of the king protea, Protea cynaroides.</title>
        <authorList>
            <person name="Chang J."/>
            <person name="Duong T.A."/>
            <person name="Schoeman C."/>
            <person name="Ma X."/>
            <person name="Roodt D."/>
            <person name="Barker N."/>
            <person name="Li Z."/>
            <person name="Van de Peer Y."/>
            <person name="Mizrachi E."/>
        </authorList>
    </citation>
    <scope>NUCLEOTIDE SEQUENCE</scope>
    <source>
        <tissue evidence="20">Young leaves</tissue>
    </source>
</reference>
<dbReference type="InterPro" id="IPR049730">
    <property type="entry name" value="SNF2/RAD54-like_C"/>
</dbReference>
<feature type="region of interest" description="Disordered" evidence="15">
    <location>
        <begin position="146"/>
        <end position="168"/>
    </location>
</feature>
<evidence type="ECO:0000256" key="13">
    <source>
        <dbReference type="ARBA" id="ARBA00047995"/>
    </source>
</evidence>
<dbReference type="FunFam" id="1.20.120.850:FF:000006">
    <property type="entry name" value="Protein PHOTOPERIOD-INDEPENDENT EARLY FLOWERING 1"/>
    <property type="match status" value="1"/>
</dbReference>
<dbReference type="InterPro" id="IPR038718">
    <property type="entry name" value="SNF2-like_sf"/>
</dbReference>
<sequence length="2184" mass="247904">MSALIRYALTAHPIPRDRLAAGIPNHRPRPPPSIVAVGSPPVLQSHPSPQVCIYCNFFFLSSIVVFSIFSIRSLLSISIAEHNLCFGSTTCIAPVAIKASGFLLKKVRAERRFAAAVQDIHVLSSIQTLLNGIGIYKKTMASKGARSKLDHETRNRRQKALEAPREPHRRKTHWDHVLEEMVWLSKDFEAERKWKLAQARKVSIKASKNMDHATRGEKKVKEEEQRLRKVALNISKNVKKFWMKIEKLVLYKHQLELEEKKKKALDKQLDFLLGQTERYSTMLAENLVDLPFPPKSEPDAIVESNQDKGGNANKMETTEYPEPQSDNVDVDSDYDIQSENESEDDEHTIEEDEAFITGEERREELAALRDEKDLPIEELLKIYNMGKVSREGSPVDEQVQVGQVQIEGEECSLAMDSKIGTGVSLATTRHHFQGESNVDISILKNQASGNETDGTDIPLKGHKILEKEDLVSYSSDEQDDGDYVFGSGGDEKDDEVTLCEEEELAKAEAGEPLDEIELLKKESEIPVEELLARYKKDFDTDEEAEDDSENCSCSSEDLADLLAPYSEIKRHAVFTEDDAVEQDKTGEFKEVLHPVAKETETGPQVQNEEGRENEKRIADAAAAARSAQPTGNTFSTTKVRTKFPFLLKFPLREYQHIGLDWLVTMYEKRLNGILADEMGLGKTIMTIALLAHIACEKGIWGPHLIVVPTSVMLNWETEFLKWCPAFKILTYYGSAKERKVKRQGWLKPNSFHVCITTYRLVIQDSKVFKRKKWKYLILDEAHLIKNWKSQRWQTLLNFNSKRRILLTGTPLQNDLMELWSLMHFLMPHIFQSHQEFKDWFSNPISGMVEGQEKVNKEVVDRLHNVLRPFLLRRLKRDVEKQLPKKYEHVIYCRLSRRQRNLYEDFIASSETQTTLASGNFFGMISIIMQLRKVCNHPDLFEGRPIISSFDMVGIDWQFSSSVCSILSCGPFSAVDLRGMGFLFTHLDISMTSWEKDEIEAIATPSSLIKEHAGLVKTEEIDSSSRFHNHRRKPQVINFFEEIQKALREERVKEVKERTALFAWWNSLQCRKKPIYGTNLRECVKVKHPVFDIHDQKNNPSCYLTFSSKLADTILSPVERFEKMMDLVESFMFAIPAARASSPKCWCSETGSPVFLHSAYKEQCTEILSPLLSSIRPAIIRRQVYFPDRRLIQFDCGKLQKLAVLLRQLRSEGHRALIFTQMTKMLDILEAFINLYGYTYMRLDGSTQPEERQTLMQRFNTNPKIFLFILSTRSGGVGINLIGADTVIFYDSDWNPAMDQQAQDRCHRIGQTREVHIYRLISESTIEENILKKANQKRALDDLVIQSGGYNTEFFKKLDPLELFSGHRALPIKNMQKDKNSINGMEDILSNADVEAALKYAEDEADYMALKKVEQEEAVDNQEFTEETMGKLEDHEFVNEDDMKPDEKFSGDAITDTNEEKALPLSVREEDIDIADVKQMVAAAAAAGQASSSFENQLRPIDRYAMRFLDLWDPILDKSAIESQVTFEETEWELDRIEKFKEDMEAENDDDEEPLLYERWDADFATEAYRQQVEALAQRQLMEELEEAREREDADDENCEFLKNELSEPKPKSKKKTKKKFKSLKRGALASESDALEEPPVELMIIDDEVNHSEMHASSEAGPPHSPVQKKRKKVPEAESEKFMKKNFKKLKKAPEISAAVDSNAWDMQHDEAKESKAGDSVVVDPDLKSAGRSKTGGKISITVMPVKRVMLIKPEKMKKKGNIWSRDCFPSSDSWSPQEDAILCAMVHEYGTHWSLVSDALYGMTAGGFYRGRFRHPIHCCERFRELFQRYVLLPIENPNNEKAGSVGFGKALLKVTEDHVRTLLKVASETLDNDLILQKHFTAVLSSVWRARTWFDRRQSLSSSSRNGLYFGGKFTSAANQMTGIFSGGPLEKMNLEILGQSSKLVAVALQDANREAQDDTILPSERREEASAMTEQAEITLEFQNNNGDPGLPVPSVITLSICGTDPAPLADEQADGSLLAASCNIAERRYRVASRACFEGEGPVWALSAFPSSDVRSRSASKPQTLGKQKASVSDLIKPPKSKLQRTTVEPSEDDQHLVSRPALASLQMVASPNPFGSFALPGPTTESVGNSDNCDFNSSSMDENRFLDMEIFCGVPHHYDPGFLSGLDDCIPSWEILDVG</sequence>
<evidence type="ECO:0000256" key="10">
    <source>
        <dbReference type="ARBA" id="ARBA00022853"/>
    </source>
</evidence>
<evidence type="ECO:0000256" key="9">
    <source>
        <dbReference type="ARBA" id="ARBA00022840"/>
    </source>
</evidence>
<protein>
    <recommendedName>
        <fullName evidence="5">DNA helicase</fullName>
        <ecNumber evidence="5">3.6.4.12</ecNumber>
    </recommendedName>
</protein>
<dbReference type="PANTHER" id="PTHR45685">
    <property type="entry name" value="HELICASE SRCAP-RELATED"/>
    <property type="match status" value="1"/>
</dbReference>
<dbReference type="PROSITE" id="PS51204">
    <property type="entry name" value="HSA"/>
    <property type="match status" value="1"/>
</dbReference>
<dbReference type="SUPFAM" id="SSF52540">
    <property type="entry name" value="P-loop containing nucleoside triphosphate hydrolases"/>
    <property type="match status" value="2"/>
</dbReference>
<dbReference type="FunFam" id="3.40.50.10810:FF:000005">
    <property type="entry name" value="Photoperiod-independent early flowering 1"/>
    <property type="match status" value="1"/>
</dbReference>
<feature type="region of interest" description="Disordered" evidence="15">
    <location>
        <begin position="1708"/>
        <end position="1729"/>
    </location>
</feature>
<dbReference type="SMART" id="SM00573">
    <property type="entry name" value="HSA"/>
    <property type="match status" value="1"/>
</dbReference>
<dbReference type="GO" id="GO:0035267">
    <property type="term" value="C:NuA4 histone acetyltransferase complex"/>
    <property type="evidence" value="ECO:0007669"/>
    <property type="project" value="UniProtKB-ARBA"/>
</dbReference>
<feature type="compositionally biased region" description="Acidic residues" evidence="15">
    <location>
        <begin position="1583"/>
        <end position="1598"/>
    </location>
</feature>
<feature type="region of interest" description="Disordered" evidence="15">
    <location>
        <begin position="2055"/>
        <end position="2100"/>
    </location>
</feature>
<evidence type="ECO:0000259" key="17">
    <source>
        <dbReference type="PROSITE" id="PS51192"/>
    </source>
</evidence>
<feature type="coiled-coil region" evidence="14">
    <location>
        <begin position="248"/>
        <end position="275"/>
    </location>
</feature>
<comment type="similarity">
    <text evidence="4">Belongs to the SNF2/RAD54 helicase family. ISWI subfamily.</text>
</comment>
<evidence type="ECO:0000256" key="1">
    <source>
        <dbReference type="ARBA" id="ARBA00004123"/>
    </source>
</evidence>
<dbReference type="Proteomes" id="UP001141806">
    <property type="component" value="Unassembled WGS sequence"/>
</dbReference>
<dbReference type="Gene3D" id="3.40.50.300">
    <property type="entry name" value="P-loop containing nucleotide triphosphate hydrolases"/>
    <property type="match status" value="1"/>
</dbReference>
<name>A0A9Q0KAS4_9MAGN</name>
<dbReference type="PANTHER" id="PTHR45685:SF1">
    <property type="entry name" value="HELICASE SRCAP"/>
    <property type="match status" value="1"/>
</dbReference>
<evidence type="ECO:0000313" key="20">
    <source>
        <dbReference type="EMBL" id="KAJ4967052.1"/>
    </source>
</evidence>
<dbReference type="InterPro" id="IPR000330">
    <property type="entry name" value="SNF2_N"/>
</dbReference>
<evidence type="ECO:0000256" key="5">
    <source>
        <dbReference type="ARBA" id="ARBA00012551"/>
    </source>
</evidence>
<feature type="domain" description="Myb-like" evidence="16">
    <location>
        <begin position="1774"/>
        <end position="1828"/>
    </location>
</feature>
<keyword evidence="6" id="KW-0547">Nucleotide-binding</keyword>
<dbReference type="Pfam" id="PF00271">
    <property type="entry name" value="Helicase_C"/>
    <property type="match status" value="1"/>
</dbReference>
<evidence type="ECO:0000256" key="3">
    <source>
        <dbReference type="ARBA" id="ARBA00009220"/>
    </source>
</evidence>
<keyword evidence="9" id="KW-0067">ATP-binding</keyword>
<dbReference type="InterPro" id="IPR027417">
    <property type="entry name" value="P-loop_NTPase"/>
</dbReference>
<feature type="compositionally biased region" description="Basic and acidic residues" evidence="15">
    <location>
        <begin position="1708"/>
        <end position="1717"/>
    </location>
</feature>
<dbReference type="InterPro" id="IPR014001">
    <property type="entry name" value="Helicase_ATP-bd"/>
</dbReference>
<dbReference type="Pfam" id="PF00176">
    <property type="entry name" value="SNF2-rel_dom"/>
    <property type="match status" value="1"/>
</dbReference>
<dbReference type="InterPro" id="IPR050520">
    <property type="entry name" value="INO80/SWR1_helicase"/>
</dbReference>
<evidence type="ECO:0000256" key="2">
    <source>
        <dbReference type="ARBA" id="ARBA00008913"/>
    </source>
</evidence>
<keyword evidence="10" id="KW-0156">Chromatin regulator</keyword>
<dbReference type="GO" id="GO:0003677">
    <property type="term" value="F:DNA binding"/>
    <property type="evidence" value="ECO:0007669"/>
    <property type="project" value="UniProtKB-KW"/>
</dbReference>
<dbReference type="EMBL" id="JAMYWD010000007">
    <property type="protein sequence ID" value="KAJ4967052.1"/>
    <property type="molecule type" value="Genomic_DNA"/>
</dbReference>
<keyword evidence="14" id="KW-0175">Coiled coil</keyword>
<evidence type="ECO:0000256" key="7">
    <source>
        <dbReference type="ARBA" id="ARBA00022801"/>
    </source>
</evidence>
<keyword evidence="7" id="KW-0378">Hydrolase</keyword>
<dbReference type="Gene3D" id="1.10.10.60">
    <property type="entry name" value="Homeodomain-like"/>
    <property type="match status" value="1"/>
</dbReference>
<dbReference type="Gene3D" id="3.40.50.10810">
    <property type="entry name" value="Tandem AAA-ATPase domain"/>
    <property type="match status" value="1"/>
</dbReference>
<organism evidence="20 21">
    <name type="scientific">Protea cynaroides</name>
    <dbReference type="NCBI Taxonomy" id="273540"/>
    <lineage>
        <taxon>Eukaryota</taxon>
        <taxon>Viridiplantae</taxon>
        <taxon>Streptophyta</taxon>
        <taxon>Embryophyta</taxon>
        <taxon>Tracheophyta</taxon>
        <taxon>Spermatophyta</taxon>
        <taxon>Magnoliopsida</taxon>
        <taxon>Proteales</taxon>
        <taxon>Proteaceae</taxon>
        <taxon>Protea</taxon>
    </lineage>
</organism>
<dbReference type="Gene3D" id="1.20.120.850">
    <property type="entry name" value="SWI2/SNF2 ATPases, N-terminal domain"/>
    <property type="match status" value="1"/>
</dbReference>
<feature type="compositionally biased region" description="Polar residues" evidence="15">
    <location>
        <begin position="2061"/>
        <end position="2070"/>
    </location>
</feature>
<keyword evidence="12" id="KW-0539">Nucleus</keyword>
<dbReference type="EC" id="3.6.4.12" evidence="5"/>
<evidence type="ECO:0000256" key="8">
    <source>
        <dbReference type="ARBA" id="ARBA00022806"/>
    </source>
</evidence>
<feature type="domain" description="Helicase ATP-binding" evidence="17">
    <location>
        <begin position="663"/>
        <end position="828"/>
    </location>
</feature>
<dbReference type="PROSITE" id="PS50090">
    <property type="entry name" value="MYB_LIKE"/>
    <property type="match status" value="1"/>
</dbReference>
<keyword evidence="11" id="KW-0238">DNA-binding</keyword>
<evidence type="ECO:0000256" key="12">
    <source>
        <dbReference type="ARBA" id="ARBA00023242"/>
    </source>
</evidence>
<evidence type="ECO:0000259" key="18">
    <source>
        <dbReference type="PROSITE" id="PS51194"/>
    </source>
</evidence>
<evidence type="ECO:0000256" key="14">
    <source>
        <dbReference type="SAM" id="Coils"/>
    </source>
</evidence>
<comment type="subcellular location">
    <subcellularLocation>
        <location evidence="1">Nucleus</location>
    </subcellularLocation>
</comment>
<evidence type="ECO:0000313" key="21">
    <source>
        <dbReference type="Proteomes" id="UP001141806"/>
    </source>
</evidence>
<dbReference type="InterPro" id="IPR001650">
    <property type="entry name" value="Helicase_C-like"/>
</dbReference>
<dbReference type="InterPro" id="IPR009057">
    <property type="entry name" value="Homeodomain-like_sf"/>
</dbReference>
<evidence type="ECO:0000256" key="6">
    <source>
        <dbReference type="ARBA" id="ARBA00022741"/>
    </source>
</evidence>
<dbReference type="SUPFAM" id="SSF46689">
    <property type="entry name" value="Homeodomain-like"/>
    <property type="match status" value="1"/>
</dbReference>
<dbReference type="Pfam" id="PF07529">
    <property type="entry name" value="HSA"/>
    <property type="match status" value="1"/>
</dbReference>
<dbReference type="GO" id="GO:0003678">
    <property type="term" value="F:DNA helicase activity"/>
    <property type="evidence" value="ECO:0007669"/>
    <property type="project" value="UniProtKB-EC"/>
</dbReference>
<evidence type="ECO:0000256" key="11">
    <source>
        <dbReference type="ARBA" id="ARBA00023125"/>
    </source>
</evidence>
<dbReference type="GO" id="GO:0005524">
    <property type="term" value="F:ATP binding"/>
    <property type="evidence" value="ECO:0007669"/>
    <property type="project" value="UniProtKB-KW"/>
</dbReference>
<feature type="compositionally biased region" description="Basic and acidic residues" evidence="15">
    <location>
        <begin position="147"/>
        <end position="166"/>
    </location>
</feature>
<comment type="caution">
    <text evidence="20">The sequence shown here is derived from an EMBL/GenBank/DDBJ whole genome shotgun (WGS) entry which is preliminary data.</text>
</comment>
<feature type="compositionally biased region" description="Basic residues" evidence="15">
    <location>
        <begin position="1611"/>
        <end position="1624"/>
    </location>
</feature>
<dbReference type="GO" id="GO:0000812">
    <property type="term" value="C:Swr1 complex"/>
    <property type="evidence" value="ECO:0007669"/>
    <property type="project" value="TreeGrafter"/>
</dbReference>
<dbReference type="GO" id="GO:0042393">
    <property type="term" value="F:histone binding"/>
    <property type="evidence" value="ECO:0007669"/>
    <property type="project" value="TreeGrafter"/>
</dbReference>
<dbReference type="GO" id="GO:0006338">
    <property type="term" value="P:chromatin remodeling"/>
    <property type="evidence" value="ECO:0007669"/>
    <property type="project" value="TreeGrafter"/>
</dbReference>
<evidence type="ECO:0000259" key="16">
    <source>
        <dbReference type="PROSITE" id="PS50090"/>
    </source>
</evidence>
<gene>
    <name evidence="20" type="ORF">NE237_018901</name>
</gene>
<feature type="domain" description="HSA" evidence="19">
    <location>
        <begin position="161"/>
        <end position="234"/>
    </location>
</feature>
<dbReference type="PROSITE" id="PS51192">
    <property type="entry name" value="HELICASE_ATP_BIND_1"/>
    <property type="match status" value="1"/>
</dbReference>
<comment type="catalytic activity">
    <reaction evidence="13">
        <text>ATP + H2O = ADP + phosphate + H(+)</text>
        <dbReference type="Rhea" id="RHEA:13065"/>
        <dbReference type="ChEBI" id="CHEBI:15377"/>
        <dbReference type="ChEBI" id="CHEBI:15378"/>
        <dbReference type="ChEBI" id="CHEBI:30616"/>
        <dbReference type="ChEBI" id="CHEBI:43474"/>
        <dbReference type="ChEBI" id="CHEBI:456216"/>
        <dbReference type="EC" id="3.6.4.12"/>
    </reaction>
</comment>
<evidence type="ECO:0000256" key="15">
    <source>
        <dbReference type="SAM" id="MobiDB-lite"/>
    </source>
</evidence>
<comment type="similarity">
    <text evidence="2">Belongs to the EAF1 family.</text>
</comment>
<dbReference type="Pfam" id="PF13921">
    <property type="entry name" value="Myb_DNA-bind_6"/>
    <property type="match status" value="1"/>
</dbReference>
<feature type="region of interest" description="Disordered" evidence="15">
    <location>
        <begin position="1583"/>
        <end position="1634"/>
    </location>
</feature>
<evidence type="ECO:0000256" key="4">
    <source>
        <dbReference type="ARBA" id="ARBA00009687"/>
    </source>
</evidence>
<comment type="similarity">
    <text evidence="3">Belongs to the SNF2/RAD54 helicase family. SWR1 subfamily.</text>
</comment>
<proteinExistence type="inferred from homology"/>
<feature type="region of interest" description="Disordered" evidence="15">
    <location>
        <begin position="290"/>
        <end position="332"/>
    </location>
</feature>
<evidence type="ECO:0000259" key="19">
    <source>
        <dbReference type="PROSITE" id="PS51204"/>
    </source>
</evidence>
<dbReference type="CDD" id="cd18003">
    <property type="entry name" value="DEXQc_SRCAP"/>
    <property type="match status" value="1"/>
</dbReference>
<dbReference type="FunFam" id="3.40.50.300:FF:000655">
    <property type="entry name" value="Protein PHOTOPERIOD-INDEPENDENT EARLY FLOWERING 1"/>
    <property type="match status" value="1"/>
</dbReference>
<keyword evidence="8" id="KW-0347">Helicase</keyword>
<dbReference type="SMART" id="SM00490">
    <property type="entry name" value="HELICc"/>
    <property type="match status" value="1"/>
</dbReference>
<dbReference type="InterPro" id="IPR014012">
    <property type="entry name" value="HSA_dom"/>
</dbReference>
<accession>A0A9Q0KAS4</accession>
<dbReference type="OrthoDB" id="372624at2759"/>
<dbReference type="PROSITE" id="PS51194">
    <property type="entry name" value="HELICASE_CTER"/>
    <property type="match status" value="1"/>
</dbReference>
<dbReference type="SMART" id="SM00487">
    <property type="entry name" value="DEXDc"/>
    <property type="match status" value="1"/>
</dbReference>
<feature type="compositionally biased region" description="Basic and acidic residues" evidence="15">
    <location>
        <begin position="1599"/>
        <end position="1610"/>
    </location>
</feature>
<feature type="domain" description="Helicase C-terminal" evidence="18">
    <location>
        <begin position="1197"/>
        <end position="1350"/>
    </location>
</feature>
<dbReference type="InterPro" id="IPR001005">
    <property type="entry name" value="SANT/Myb"/>
</dbReference>
<feature type="region of interest" description="Disordered" evidence="15">
    <location>
        <begin position="1653"/>
        <end position="1682"/>
    </location>
</feature>
<dbReference type="CDD" id="cd18793">
    <property type="entry name" value="SF2_C_SNF"/>
    <property type="match status" value="1"/>
</dbReference>